<comment type="caution">
    <text evidence="1">The sequence shown here is derived from an EMBL/GenBank/DDBJ whole genome shotgun (WGS) entry which is preliminary data.</text>
</comment>
<dbReference type="AlphaFoldDB" id="A0A917JBA6"/>
<organism evidence="1 2">
    <name type="scientific">Mucilaginibacter galii</name>
    <dbReference type="NCBI Taxonomy" id="2005073"/>
    <lineage>
        <taxon>Bacteria</taxon>
        <taxon>Pseudomonadati</taxon>
        <taxon>Bacteroidota</taxon>
        <taxon>Sphingobacteriia</taxon>
        <taxon>Sphingobacteriales</taxon>
        <taxon>Sphingobacteriaceae</taxon>
        <taxon>Mucilaginibacter</taxon>
    </lineage>
</organism>
<proteinExistence type="predicted"/>
<evidence type="ECO:0000313" key="1">
    <source>
        <dbReference type="EMBL" id="GGI51300.1"/>
    </source>
</evidence>
<gene>
    <name evidence="1" type="ORF">GCM10011425_25120</name>
</gene>
<accession>A0A917JBA6</accession>
<name>A0A917JBA6_9SPHI</name>
<dbReference type="EMBL" id="BMDO01000006">
    <property type="protein sequence ID" value="GGI51300.1"/>
    <property type="molecule type" value="Genomic_DNA"/>
</dbReference>
<sequence length="273" mass="30670">MKLLIKHFYFPVSILFSITYISCNHSSKTTKQSVPSPVKEPVKAADTHWVGTWERDDRFDGASLTVTRIIKDSIEFNLWAQSGGHTGEMEGKAYIKGNVAYYEPTEDKACKATFTLMADSVIVKANGCDSYTGIGVTFDGKYTNSKALAKTSKKSELASMRVVLTASEDSVFRKLVGKDYQTFVSCTQLTYDGDNLDAELQAKVISGAVRGLFTSMENIIMIDSTKHIWAAVIEDSERVNYYTNDKQYANKLPKTIENWRQTFKDYPVIYKSK</sequence>
<dbReference type="Proteomes" id="UP000662074">
    <property type="component" value="Unassembled WGS sequence"/>
</dbReference>
<evidence type="ECO:0000313" key="2">
    <source>
        <dbReference type="Proteomes" id="UP000662074"/>
    </source>
</evidence>
<protein>
    <submittedName>
        <fullName evidence="1">Uncharacterized protein</fullName>
    </submittedName>
</protein>
<reference evidence="1" key="1">
    <citation type="journal article" date="2014" name="Int. J. Syst. Evol. Microbiol.">
        <title>Complete genome sequence of Corynebacterium casei LMG S-19264T (=DSM 44701T), isolated from a smear-ripened cheese.</title>
        <authorList>
            <consortium name="US DOE Joint Genome Institute (JGI-PGF)"/>
            <person name="Walter F."/>
            <person name="Albersmeier A."/>
            <person name="Kalinowski J."/>
            <person name="Ruckert C."/>
        </authorList>
    </citation>
    <scope>NUCLEOTIDE SEQUENCE</scope>
    <source>
        <strain evidence="1">CCM 8711</strain>
    </source>
</reference>
<dbReference type="RefSeq" id="WP_188417249.1">
    <property type="nucleotide sequence ID" value="NZ_BMDO01000006.1"/>
</dbReference>
<keyword evidence="2" id="KW-1185">Reference proteome</keyword>
<reference evidence="1" key="2">
    <citation type="submission" date="2020-09" db="EMBL/GenBank/DDBJ databases">
        <authorList>
            <person name="Sun Q."/>
            <person name="Sedlacek I."/>
        </authorList>
    </citation>
    <scope>NUCLEOTIDE SEQUENCE</scope>
    <source>
        <strain evidence="1">CCM 8711</strain>
    </source>
</reference>